<sequence length="159" mass="16984">MLTLEESVLAKMQNISSSTVLHITFPDTRMTPPNNALTEVRTTALVQATTTSIKLAPGDVDNTVVPGQMAPLGISAMATASWTRPTGTPKHPDILGPRPQTHIATTSPTITNIAAAMHTMSLTPPDNTWYMDTRASCHTAASQGNSDVPPHDLLNPPHW</sequence>
<protein>
    <submittedName>
        <fullName evidence="2">Uncharacterized protein</fullName>
    </submittedName>
</protein>
<organism evidence="2 3">
    <name type="scientific">Trifolium pratense</name>
    <name type="common">Red clover</name>
    <dbReference type="NCBI Taxonomy" id="57577"/>
    <lineage>
        <taxon>Eukaryota</taxon>
        <taxon>Viridiplantae</taxon>
        <taxon>Streptophyta</taxon>
        <taxon>Embryophyta</taxon>
        <taxon>Tracheophyta</taxon>
        <taxon>Spermatophyta</taxon>
        <taxon>Magnoliopsida</taxon>
        <taxon>eudicotyledons</taxon>
        <taxon>Gunneridae</taxon>
        <taxon>Pentapetalae</taxon>
        <taxon>rosids</taxon>
        <taxon>fabids</taxon>
        <taxon>Fabales</taxon>
        <taxon>Fabaceae</taxon>
        <taxon>Papilionoideae</taxon>
        <taxon>50 kb inversion clade</taxon>
        <taxon>NPAAA clade</taxon>
        <taxon>Hologalegina</taxon>
        <taxon>IRL clade</taxon>
        <taxon>Trifolieae</taxon>
        <taxon>Trifolium</taxon>
    </lineage>
</organism>
<evidence type="ECO:0000313" key="2">
    <source>
        <dbReference type="EMBL" id="PNY01131.1"/>
    </source>
</evidence>
<evidence type="ECO:0000256" key="1">
    <source>
        <dbReference type="SAM" id="MobiDB-lite"/>
    </source>
</evidence>
<gene>
    <name evidence="2" type="ORF">L195_g024419</name>
</gene>
<proteinExistence type="predicted"/>
<evidence type="ECO:0000313" key="3">
    <source>
        <dbReference type="Proteomes" id="UP000236291"/>
    </source>
</evidence>
<feature type="region of interest" description="Disordered" evidence="1">
    <location>
        <begin position="140"/>
        <end position="159"/>
    </location>
</feature>
<accession>A0A2K3NDL4</accession>
<reference evidence="2 3" key="2">
    <citation type="journal article" date="2017" name="Front. Plant Sci.">
        <title>Gene Classification and Mining of Molecular Markers Useful in Red Clover (Trifolium pratense) Breeding.</title>
        <authorList>
            <person name="Istvanek J."/>
            <person name="Dluhosova J."/>
            <person name="Dluhos P."/>
            <person name="Patkova L."/>
            <person name="Nedelnik J."/>
            <person name="Repkova J."/>
        </authorList>
    </citation>
    <scope>NUCLEOTIDE SEQUENCE [LARGE SCALE GENOMIC DNA]</scope>
    <source>
        <strain evidence="3">cv. Tatra</strain>
        <tissue evidence="2">Young leaves</tissue>
    </source>
</reference>
<dbReference type="Proteomes" id="UP000236291">
    <property type="component" value="Unassembled WGS sequence"/>
</dbReference>
<dbReference type="AlphaFoldDB" id="A0A2K3NDL4"/>
<reference evidence="2 3" key="1">
    <citation type="journal article" date="2014" name="Am. J. Bot.">
        <title>Genome assembly and annotation for red clover (Trifolium pratense; Fabaceae).</title>
        <authorList>
            <person name="Istvanek J."/>
            <person name="Jaros M."/>
            <person name="Krenek A."/>
            <person name="Repkova J."/>
        </authorList>
    </citation>
    <scope>NUCLEOTIDE SEQUENCE [LARGE SCALE GENOMIC DNA]</scope>
    <source>
        <strain evidence="3">cv. Tatra</strain>
        <tissue evidence="2">Young leaves</tissue>
    </source>
</reference>
<dbReference type="EMBL" id="ASHM01019726">
    <property type="protein sequence ID" value="PNY01131.1"/>
    <property type="molecule type" value="Genomic_DNA"/>
</dbReference>
<name>A0A2K3NDL4_TRIPR</name>
<comment type="caution">
    <text evidence="2">The sequence shown here is derived from an EMBL/GenBank/DDBJ whole genome shotgun (WGS) entry which is preliminary data.</text>
</comment>